<keyword evidence="3" id="KW-1185">Reference proteome</keyword>
<name>A0A1M6WXN2_REIAG</name>
<evidence type="ECO:0000259" key="1">
    <source>
        <dbReference type="Pfam" id="PF18962"/>
    </source>
</evidence>
<evidence type="ECO:0000313" key="3">
    <source>
        <dbReference type="Proteomes" id="UP000184474"/>
    </source>
</evidence>
<proteinExistence type="predicted"/>
<dbReference type="InterPro" id="IPR013783">
    <property type="entry name" value="Ig-like_fold"/>
</dbReference>
<dbReference type="Pfam" id="PF18962">
    <property type="entry name" value="Por_Secre_tail"/>
    <property type="match status" value="1"/>
</dbReference>
<evidence type="ECO:0000313" key="2">
    <source>
        <dbReference type="EMBL" id="SHK98478.1"/>
    </source>
</evidence>
<sequence length="210" mass="22733">YTATVTSELNGCSISESVVVGFDFDQPNIATQTSGLINCLDGGVTLSASSTSDNVSFSWTDENGDIIATEANTVVSEPGNYTATVTSELNGCSISESVEVISSCTDQNTRSNSLLNSIPEVEVKLDYSIYPNPSRDQVTVSFSSPKSGHASVEVYSLTGYLVSILMDDYLEADTRRELVFNKGRNLQSGVYIYIIRLNDYVITDRIVISK</sequence>
<dbReference type="Proteomes" id="UP000184474">
    <property type="component" value="Unassembled WGS sequence"/>
</dbReference>
<organism evidence="2 3">
    <name type="scientific">Reichenbachiella agariperforans</name>
    <dbReference type="NCBI Taxonomy" id="156994"/>
    <lineage>
        <taxon>Bacteria</taxon>
        <taxon>Pseudomonadati</taxon>
        <taxon>Bacteroidota</taxon>
        <taxon>Cytophagia</taxon>
        <taxon>Cytophagales</taxon>
        <taxon>Reichenbachiellaceae</taxon>
        <taxon>Reichenbachiella</taxon>
    </lineage>
</organism>
<dbReference type="STRING" id="156994.SAMN04488028_1171"/>
<feature type="non-terminal residue" evidence="2">
    <location>
        <position position="1"/>
    </location>
</feature>
<dbReference type="Gene3D" id="2.60.40.10">
    <property type="entry name" value="Immunoglobulins"/>
    <property type="match status" value="1"/>
</dbReference>
<reference evidence="3" key="1">
    <citation type="submission" date="2016-11" db="EMBL/GenBank/DDBJ databases">
        <authorList>
            <person name="Varghese N."/>
            <person name="Submissions S."/>
        </authorList>
    </citation>
    <scope>NUCLEOTIDE SEQUENCE [LARGE SCALE GENOMIC DNA]</scope>
    <source>
        <strain evidence="3">DSM 26134</strain>
    </source>
</reference>
<feature type="domain" description="Secretion system C-terminal sorting" evidence="1">
    <location>
        <begin position="129"/>
        <end position="208"/>
    </location>
</feature>
<dbReference type="RefSeq" id="WP_139281132.1">
    <property type="nucleotide sequence ID" value="NZ_FRAA01000017.1"/>
</dbReference>
<dbReference type="EMBL" id="FRAA01000017">
    <property type="protein sequence ID" value="SHK98478.1"/>
    <property type="molecule type" value="Genomic_DNA"/>
</dbReference>
<accession>A0A1M6WXN2</accession>
<dbReference type="AlphaFoldDB" id="A0A1M6WXN2"/>
<protein>
    <submittedName>
        <fullName evidence="2">Por secretion system C-terminal sorting domain-containing protein</fullName>
    </submittedName>
</protein>
<dbReference type="InterPro" id="IPR026444">
    <property type="entry name" value="Secre_tail"/>
</dbReference>
<gene>
    <name evidence="2" type="ORF">SAMN04488028_1171</name>
</gene>
<dbReference type="NCBIfam" id="TIGR04183">
    <property type="entry name" value="Por_Secre_tail"/>
    <property type="match status" value="1"/>
</dbReference>